<protein>
    <recommendedName>
        <fullName evidence="9">Cytochrome P450</fullName>
    </recommendedName>
</protein>
<evidence type="ECO:0000256" key="2">
    <source>
        <dbReference type="ARBA" id="ARBA00022723"/>
    </source>
</evidence>
<evidence type="ECO:0000256" key="1">
    <source>
        <dbReference type="ARBA" id="ARBA00010617"/>
    </source>
</evidence>
<evidence type="ECO:0000313" key="7">
    <source>
        <dbReference type="EMBL" id="CAK9441380.1"/>
    </source>
</evidence>
<dbReference type="InterPro" id="IPR036396">
    <property type="entry name" value="Cyt_P450_sf"/>
</dbReference>
<keyword evidence="4 5" id="KW-0408">Iron</keyword>
<dbReference type="Proteomes" id="UP001497383">
    <property type="component" value="Chromosome 6"/>
</dbReference>
<evidence type="ECO:0000256" key="5">
    <source>
        <dbReference type="RuleBase" id="RU000461"/>
    </source>
</evidence>
<dbReference type="InterPro" id="IPR017972">
    <property type="entry name" value="Cyt_P450_CS"/>
</dbReference>
<proteinExistence type="inferred from homology"/>
<dbReference type="EMBL" id="OZ022410">
    <property type="protein sequence ID" value="CAK9441380.1"/>
    <property type="molecule type" value="Genomic_DNA"/>
</dbReference>
<dbReference type="PANTHER" id="PTHR46300">
    <property type="entry name" value="P450, PUTATIVE (EUROFUNG)-RELATED-RELATED"/>
    <property type="match status" value="1"/>
</dbReference>
<reference evidence="7 8" key="1">
    <citation type="submission" date="2024-03" db="EMBL/GenBank/DDBJ databases">
        <authorList>
            <person name="Brejova B."/>
        </authorList>
    </citation>
    <scope>NUCLEOTIDE SEQUENCE [LARGE SCALE GENOMIC DNA]</scope>
    <source>
        <strain evidence="7 8">CBS 14171</strain>
    </source>
</reference>
<dbReference type="InterPro" id="IPR002401">
    <property type="entry name" value="Cyt_P450_E_grp-I"/>
</dbReference>
<gene>
    <name evidence="7" type="ORF">LODBEIA_P52480</name>
</gene>
<dbReference type="Pfam" id="PF00067">
    <property type="entry name" value="p450"/>
    <property type="match status" value="1"/>
</dbReference>
<feature type="transmembrane region" description="Helical" evidence="6">
    <location>
        <begin position="20"/>
        <end position="41"/>
    </location>
</feature>
<sequence>MSQKQSAYPSAPTDLAKTLLAHLLRGACVILITLFLLLVIYELTTRPAEIEGLFSIPGEWPIVGHLYQVLDNPSLVFQVWAQKYHRPIFQIRLGVRRVVVVNSYNEVVNLWINHSCQNNSRPVHYTFHGLVGSFQKLTIGSTPACVSFTKKKKVLSEQLHRRSIESRIPIIDKEANRAIKRLLMDEIGPDRDLYRHLQCFVLGCIVSMGYGIKLDCFGKDRALCDEIISNEADIIRMRSPISNLQDSVPLLRLFPTLTNGIVARRCGARRDVYMNTLHERLLMGMIQGSNECASSIVGTITLEKHLNRLKDQEIGSLCLTLVSAGLDNTSLNLSYLLGVLSQPQLGPRIQSTALAEILSNAKDDVVVAWEQSNQYEMTNLYVTALVLETLRHFTVLPLSLPRATTKPIHHHQKFTLPAQTELLMNAYAANHDCEIFQDAQAFAPERWIDDEKHAIKAVPRTYQHFAFGAGSRMCAGHNLAIREMYMFVVRFLLLFEVGMPTSALMKMDPFENNRNARATSFEPTPHHVELKLRKLPGFEKLHCLVSNE</sequence>
<dbReference type="GeneID" id="92210444"/>
<keyword evidence="6" id="KW-0812">Transmembrane</keyword>
<evidence type="ECO:0000256" key="4">
    <source>
        <dbReference type="ARBA" id="ARBA00023004"/>
    </source>
</evidence>
<keyword evidence="6" id="KW-1133">Transmembrane helix</keyword>
<keyword evidence="2 5" id="KW-0479">Metal-binding</keyword>
<dbReference type="InterPro" id="IPR050364">
    <property type="entry name" value="Cytochrome_P450_fung"/>
</dbReference>
<evidence type="ECO:0000313" key="8">
    <source>
        <dbReference type="Proteomes" id="UP001497383"/>
    </source>
</evidence>
<keyword evidence="8" id="KW-1185">Reference proteome</keyword>
<accession>A0ABP0ZSA7</accession>
<evidence type="ECO:0008006" key="9">
    <source>
        <dbReference type="Google" id="ProtNLM"/>
    </source>
</evidence>
<organism evidence="7 8">
    <name type="scientific">Lodderomyces beijingensis</name>
    <dbReference type="NCBI Taxonomy" id="1775926"/>
    <lineage>
        <taxon>Eukaryota</taxon>
        <taxon>Fungi</taxon>
        <taxon>Dikarya</taxon>
        <taxon>Ascomycota</taxon>
        <taxon>Saccharomycotina</taxon>
        <taxon>Pichiomycetes</taxon>
        <taxon>Debaryomycetaceae</taxon>
        <taxon>Candida/Lodderomyces clade</taxon>
        <taxon>Lodderomyces</taxon>
    </lineage>
</organism>
<dbReference type="Gene3D" id="1.10.630.10">
    <property type="entry name" value="Cytochrome P450"/>
    <property type="match status" value="1"/>
</dbReference>
<name>A0ABP0ZSA7_9ASCO</name>
<dbReference type="PANTHER" id="PTHR46300:SF9">
    <property type="entry name" value="P450, PUTATIVE-RELATED"/>
    <property type="match status" value="1"/>
</dbReference>
<dbReference type="RefSeq" id="XP_066832186.1">
    <property type="nucleotide sequence ID" value="XM_066975559.1"/>
</dbReference>
<dbReference type="PROSITE" id="PS00086">
    <property type="entry name" value="CYTOCHROME_P450"/>
    <property type="match status" value="1"/>
</dbReference>
<dbReference type="InterPro" id="IPR001128">
    <property type="entry name" value="Cyt_P450"/>
</dbReference>
<dbReference type="PRINTS" id="PR00463">
    <property type="entry name" value="EP450I"/>
</dbReference>
<keyword evidence="5" id="KW-0503">Monooxygenase</keyword>
<evidence type="ECO:0000256" key="6">
    <source>
        <dbReference type="SAM" id="Phobius"/>
    </source>
</evidence>
<keyword evidence="3 5" id="KW-0560">Oxidoreductase</keyword>
<keyword evidence="6" id="KW-0472">Membrane</keyword>
<evidence type="ECO:0000256" key="3">
    <source>
        <dbReference type="ARBA" id="ARBA00023002"/>
    </source>
</evidence>
<keyword evidence="5" id="KW-0349">Heme</keyword>
<dbReference type="SUPFAM" id="SSF48264">
    <property type="entry name" value="Cytochrome P450"/>
    <property type="match status" value="1"/>
</dbReference>
<comment type="similarity">
    <text evidence="1 5">Belongs to the cytochrome P450 family.</text>
</comment>
<dbReference type="PRINTS" id="PR00385">
    <property type="entry name" value="P450"/>
</dbReference>